<dbReference type="PROSITE" id="PS51257">
    <property type="entry name" value="PROKAR_LIPOPROTEIN"/>
    <property type="match status" value="1"/>
</dbReference>
<accession>A0A017T4F1</accession>
<keyword evidence="3" id="KW-1185">Reference proteome</keyword>
<evidence type="ECO:0000313" key="2">
    <source>
        <dbReference type="EMBL" id="EYF04128.1"/>
    </source>
</evidence>
<proteinExistence type="predicted"/>
<feature type="chain" id="PRO_5001496598" description="Lipoprotein" evidence="1">
    <location>
        <begin position="21"/>
        <end position="231"/>
    </location>
</feature>
<dbReference type="Proteomes" id="UP000019678">
    <property type="component" value="Unassembled WGS sequence"/>
</dbReference>
<comment type="caution">
    <text evidence="2">The sequence shown here is derived from an EMBL/GenBank/DDBJ whole genome shotgun (WGS) entry which is preliminary data.</text>
</comment>
<dbReference type="eggNOG" id="COG0790">
    <property type="taxonomic scope" value="Bacteria"/>
</dbReference>
<dbReference type="AlphaFoldDB" id="A0A017T4F1"/>
<reference evidence="2 3" key="1">
    <citation type="submission" date="2013-05" db="EMBL/GenBank/DDBJ databases">
        <title>Genome assembly of Chondromyces apiculatus DSM 436.</title>
        <authorList>
            <person name="Sharma G."/>
            <person name="Khatri I."/>
            <person name="Kaur C."/>
            <person name="Mayilraj S."/>
            <person name="Subramanian S."/>
        </authorList>
    </citation>
    <scope>NUCLEOTIDE SEQUENCE [LARGE SCALE GENOMIC DNA]</scope>
    <source>
        <strain evidence="2 3">DSM 436</strain>
    </source>
</reference>
<sequence length="231" mass="24417">MHLRVRIAPLLALIALGASSGCGGGNIASEIAKAPENPNKEPRCGTTKIQARPLIVEWPSSDRAALEGRIKQGLVPVRYVGCDMEVVTTCKVPAEYAYTGITPKNDLVVIHNSDELYANIPVYAARFEGTLQKAGSLDVAMTIIGRYESNLPKIRADELQGECADTTHVISALTVGAFRFSAGAGAEAGAGEDGSALLRGALCARASVDSSEAWHEAQRRRATRAALRSTA</sequence>
<dbReference type="EMBL" id="ASRX01000038">
    <property type="protein sequence ID" value="EYF04128.1"/>
    <property type="molecule type" value="Genomic_DNA"/>
</dbReference>
<evidence type="ECO:0000256" key="1">
    <source>
        <dbReference type="SAM" id="SignalP"/>
    </source>
</evidence>
<gene>
    <name evidence="2" type="ORF">CAP_4811</name>
</gene>
<dbReference type="RefSeq" id="WP_044244767.1">
    <property type="nucleotide sequence ID" value="NZ_ASRX01000038.1"/>
</dbReference>
<name>A0A017T4F1_9BACT</name>
<keyword evidence="1" id="KW-0732">Signal</keyword>
<dbReference type="STRING" id="1192034.CAP_4811"/>
<evidence type="ECO:0008006" key="4">
    <source>
        <dbReference type="Google" id="ProtNLM"/>
    </source>
</evidence>
<feature type="signal peptide" evidence="1">
    <location>
        <begin position="1"/>
        <end position="20"/>
    </location>
</feature>
<protein>
    <recommendedName>
        <fullName evidence="4">Lipoprotein</fullName>
    </recommendedName>
</protein>
<evidence type="ECO:0000313" key="3">
    <source>
        <dbReference type="Proteomes" id="UP000019678"/>
    </source>
</evidence>
<dbReference type="OrthoDB" id="5500974at2"/>
<organism evidence="2 3">
    <name type="scientific">Chondromyces apiculatus DSM 436</name>
    <dbReference type="NCBI Taxonomy" id="1192034"/>
    <lineage>
        <taxon>Bacteria</taxon>
        <taxon>Pseudomonadati</taxon>
        <taxon>Myxococcota</taxon>
        <taxon>Polyangia</taxon>
        <taxon>Polyangiales</taxon>
        <taxon>Polyangiaceae</taxon>
        <taxon>Chondromyces</taxon>
    </lineage>
</organism>